<organism evidence="2 3">
    <name type="scientific">Quercus lobata</name>
    <name type="common">Valley oak</name>
    <dbReference type="NCBI Taxonomy" id="97700"/>
    <lineage>
        <taxon>Eukaryota</taxon>
        <taxon>Viridiplantae</taxon>
        <taxon>Streptophyta</taxon>
        <taxon>Embryophyta</taxon>
        <taxon>Tracheophyta</taxon>
        <taxon>Spermatophyta</taxon>
        <taxon>Magnoliopsida</taxon>
        <taxon>eudicotyledons</taxon>
        <taxon>Gunneridae</taxon>
        <taxon>Pentapetalae</taxon>
        <taxon>rosids</taxon>
        <taxon>fabids</taxon>
        <taxon>Fagales</taxon>
        <taxon>Fagaceae</taxon>
        <taxon>Quercus</taxon>
    </lineage>
</organism>
<dbReference type="Proteomes" id="UP000594261">
    <property type="component" value="Chromosome 2"/>
</dbReference>
<name>A0A7N2KVH0_QUELO</name>
<reference evidence="2" key="2">
    <citation type="submission" date="2021-01" db="UniProtKB">
        <authorList>
            <consortium name="EnsemblPlants"/>
        </authorList>
    </citation>
    <scope>IDENTIFICATION</scope>
</reference>
<feature type="compositionally biased region" description="Basic and acidic residues" evidence="1">
    <location>
        <begin position="87"/>
        <end position="99"/>
    </location>
</feature>
<proteinExistence type="predicted"/>
<dbReference type="GO" id="GO:0032040">
    <property type="term" value="C:small-subunit processome"/>
    <property type="evidence" value="ECO:0007669"/>
    <property type="project" value="TreeGrafter"/>
</dbReference>
<dbReference type="EnsemblPlants" id="QL02p032103:mrna">
    <property type="protein sequence ID" value="QL02p032103:mrna"/>
    <property type="gene ID" value="QL02p032103"/>
</dbReference>
<feature type="region of interest" description="Disordered" evidence="1">
    <location>
        <begin position="1"/>
        <end position="99"/>
    </location>
</feature>
<evidence type="ECO:0000313" key="3">
    <source>
        <dbReference type="Proteomes" id="UP000594261"/>
    </source>
</evidence>
<reference evidence="3" key="1">
    <citation type="journal article" date="2016" name="G3 (Bethesda)">
        <title>First Draft Assembly and Annotation of the Genome of a California Endemic Oak Quercus lobata Nee (Fagaceae).</title>
        <authorList>
            <person name="Sork V.L."/>
            <person name="Fitz-Gibbon S.T."/>
            <person name="Puiu D."/>
            <person name="Crepeau M."/>
            <person name="Gugger P.F."/>
            <person name="Sherman R."/>
            <person name="Stevens K."/>
            <person name="Langley C.H."/>
            <person name="Pellegrini M."/>
            <person name="Salzberg S.L."/>
        </authorList>
    </citation>
    <scope>NUCLEOTIDE SEQUENCE [LARGE SCALE GENOMIC DNA]</scope>
    <source>
        <strain evidence="3">cv. SW786</strain>
    </source>
</reference>
<evidence type="ECO:0000313" key="2">
    <source>
        <dbReference type="EnsemblPlants" id="QL02p032103:mrna"/>
    </source>
</evidence>
<dbReference type="Gramene" id="QL02p032103:mrna">
    <property type="protein sequence ID" value="QL02p032103:mrna"/>
    <property type="gene ID" value="QL02p032103"/>
</dbReference>
<feature type="compositionally biased region" description="Basic and acidic residues" evidence="1">
    <location>
        <begin position="1"/>
        <end position="21"/>
    </location>
</feature>
<accession>A0A7N2KVH0</accession>
<keyword evidence="3" id="KW-1185">Reference proteome</keyword>
<dbReference type="InterPro" id="IPR024166">
    <property type="entry name" value="rRNA_assembly_KRR1"/>
</dbReference>
<dbReference type="InParanoid" id="A0A7N2KVH0"/>
<dbReference type="AlphaFoldDB" id="A0A7N2KVH0"/>
<dbReference type="PANTHER" id="PTHR12581:SF0">
    <property type="entry name" value="KRR1 SMALL SUBUNIT PROCESSOME COMPONENT HOMOLOG"/>
    <property type="match status" value="1"/>
</dbReference>
<feature type="compositionally biased region" description="Basic residues" evidence="1">
    <location>
        <begin position="22"/>
        <end position="38"/>
    </location>
</feature>
<dbReference type="PANTHER" id="PTHR12581">
    <property type="entry name" value="HIV-1 REV BINDING PROTEIN 2, 3"/>
    <property type="match status" value="1"/>
</dbReference>
<sequence length="207" mass="23624">MMKKELEKDPALANENWDRFLPKFKKKNVQQKKVKTKEKKPYTPFPPPQQPSKKKKSAKTWQEKQDKQAQKTAGNKRKREAAFIPPEPRKQDTKSEDDNKDVAAMAMSLKKKAKDFGKQKLSENINAFCHGHGFLHWRAKLDESKKRFVHQLTLSTPFVVSNYLPESVSLTIESGGVTCTAILSEVETSLHHIGPSHDLGLEIHVQP</sequence>
<evidence type="ECO:0000256" key="1">
    <source>
        <dbReference type="SAM" id="MobiDB-lite"/>
    </source>
</evidence>
<protein>
    <submittedName>
        <fullName evidence="2">Uncharacterized protein</fullName>
    </submittedName>
</protein>